<feature type="domain" description="Fibronectin type-III" evidence="5">
    <location>
        <begin position="52"/>
        <end position="168"/>
    </location>
</feature>
<dbReference type="PATRIC" id="fig|930944.6.peg.3346"/>
<name>A0A0H3P0X3_YERE1</name>
<evidence type="ECO:0000313" key="7">
    <source>
        <dbReference type="Proteomes" id="UP000008084"/>
    </source>
</evidence>
<dbReference type="SUPFAM" id="SSF49265">
    <property type="entry name" value="Fibronectin type III"/>
    <property type="match status" value="1"/>
</dbReference>
<dbReference type="EC" id="3.2.1.82" evidence="6"/>
<dbReference type="PANTHER" id="PTHR31339">
    <property type="entry name" value="PECTIN LYASE-RELATED"/>
    <property type="match status" value="1"/>
</dbReference>
<dbReference type="InterPro" id="IPR011050">
    <property type="entry name" value="Pectin_lyase_fold/virulence"/>
</dbReference>
<reference evidence="6 7" key="1">
    <citation type="journal article" date="2011" name="J. Bacteriol.">
        <title>Complete genome sequence of Yersinia enterocolitica subsp. palearctica serogroup O:3.</title>
        <authorList>
            <person name="Batzilla J."/>
            <person name="Hoper D."/>
            <person name="Antonenka U."/>
            <person name="Heesemann J."/>
            <person name="Rakin A."/>
        </authorList>
    </citation>
    <scope>NUCLEOTIDE SEQUENCE [LARGE SCALE GENOMIC DNA]</scope>
    <source>
        <strain evidence="7">DSM 13030 / CIP 106945 / Y11</strain>
    </source>
</reference>
<dbReference type="CDD" id="cd00063">
    <property type="entry name" value="FN3"/>
    <property type="match status" value="1"/>
</dbReference>
<dbReference type="KEGG" id="yey:Y11_33621"/>
<dbReference type="InterPro" id="IPR051801">
    <property type="entry name" value="GH28_Enzymes"/>
</dbReference>
<dbReference type="PROSITE" id="PS50853">
    <property type="entry name" value="FN3"/>
    <property type="match status" value="1"/>
</dbReference>
<keyword evidence="2 4" id="KW-0378">Hydrolase</keyword>
<dbReference type="SUPFAM" id="SSF51126">
    <property type="entry name" value="Pectin lyase-like"/>
    <property type="match status" value="1"/>
</dbReference>
<dbReference type="GO" id="GO:0033917">
    <property type="term" value="F:exo-poly-alpha-galacturonosidase activity"/>
    <property type="evidence" value="ECO:0007669"/>
    <property type="project" value="UniProtKB-EC"/>
</dbReference>
<dbReference type="InterPro" id="IPR013783">
    <property type="entry name" value="Ig-like_fold"/>
</dbReference>
<dbReference type="AlphaFoldDB" id="A0A0H3P0X3"/>
<evidence type="ECO:0000256" key="2">
    <source>
        <dbReference type="ARBA" id="ARBA00022801"/>
    </source>
</evidence>
<dbReference type="InterPro" id="IPR000743">
    <property type="entry name" value="Glyco_hydro_28"/>
</dbReference>
<evidence type="ECO:0000313" key="6">
    <source>
        <dbReference type="EMBL" id="CBY29168.1"/>
    </source>
</evidence>
<evidence type="ECO:0000256" key="1">
    <source>
        <dbReference type="ARBA" id="ARBA00008834"/>
    </source>
</evidence>
<dbReference type="GO" id="GO:0005975">
    <property type="term" value="P:carbohydrate metabolic process"/>
    <property type="evidence" value="ECO:0007669"/>
    <property type="project" value="InterPro"/>
</dbReference>
<dbReference type="EMBL" id="FR729477">
    <property type="protein sequence ID" value="CBY29168.1"/>
    <property type="molecule type" value="Genomic_DNA"/>
</dbReference>
<accession>A0A0H3P0X3</accession>
<dbReference type="InterPro" id="IPR003961">
    <property type="entry name" value="FN3_dom"/>
</dbReference>
<evidence type="ECO:0000256" key="4">
    <source>
        <dbReference type="RuleBase" id="RU361169"/>
    </source>
</evidence>
<evidence type="ECO:0000256" key="3">
    <source>
        <dbReference type="ARBA" id="ARBA00023295"/>
    </source>
</evidence>
<dbReference type="HOGENOM" id="CLU_016031_8_2_6"/>
<keyword evidence="3 4" id="KW-0326">Glycosidase</keyword>
<dbReference type="Pfam" id="PF00295">
    <property type="entry name" value="Glyco_hydro_28"/>
    <property type="match status" value="1"/>
</dbReference>
<dbReference type="GO" id="GO:0004650">
    <property type="term" value="F:polygalacturonase activity"/>
    <property type="evidence" value="ECO:0007669"/>
    <property type="project" value="InterPro"/>
</dbReference>
<organism evidence="6 7">
    <name type="scientific">Yersinia enterocolitica subsp. palearctica serotype O:3 (strain DSM 13030 / CIP 106945 / Y11)</name>
    <dbReference type="NCBI Taxonomy" id="930944"/>
    <lineage>
        <taxon>Bacteria</taxon>
        <taxon>Pseudomonadati</taxon>
        <taxon>Pseudomonadota</taxon>
        <taxon>Gammaproteobacteria</taxon>
        <taxon>Enterobacterales</taxon>
        <taxon>Yersiniaceae</taxon>
        <taxon>Yersinia</taxon>
    </lineage>
</organism>
<proteinExistence type="inferred from homology"/>
<dbReference type="InterPro" id="IPR012334">
    <property type="entry name" value="Pectin_lyas_fold"/>
</dbReference>
<gene>
    <name evidence="6" type="ordered locus">Y11_33621</name>
</gene>
<sequence>MYFYKILFLYWKGITMQAQLQRPRTTGMLVIMASLMVGTPMAMAAKSSSLDAPQQLQVPTLAYDESSIVLVWKAPENTRKIVDYQIFSAGKLLGKASDNNDKFSPAKPYIDHFYANDKDNFQHKIVMQNFTVIGLKPETSYQFTVKAQYADGSLSVASKPITAKTSARPQIVNVRDFGVIDDGKTLNTKAIQQAIDSCKPGCRVEIPAGTYKSGALWLKSDMTLNLQAGAILLGSENPDDYPAGYRLYPYSTIERPASLINAIDPNNSKPGTFRNIRITGSGVIDGNGWLRAKTAEITDELGRSLPQYVASKNSKVHEDGILAKNQVEKAVSDGMDLKNAYGQRRSSLMTLRGVENVYLAGFTVRNPAFHGIMNLENHNVVANGLIHQTYDANNGDGIEFGNSQNVMVFNNFFDTGDDCINFAAGTGEKAQEQEPMKGAWLFNNYFRMGHGAIVTGSHTGAWIEDILAENNVMYLTDIGLRAKSTSTIGGGARNVTFRNNAMRDLAKQVMMMTLDYADSNANIDYPPAKIPAQFYDFTLKNVTVDNSTGKNPSIEIKGDTANKAWHRLVHVNNVQLNNVTPTTISDLRDSEFNKVTFTELRGDTPWHFSDVKNLKVDGKPVAP</sequence>
<dbReference type="PANTHER" id="PTHR31339:SF9">
    <property type="entry name" value="PLASMIN AND FIBRONECTIN-BINDING PROTEIN A"/>
    <property type="match status" value="1"/>
</dbReference>
<dbReference type="SMART" id="SM00060">
    <property type="entry name" value="FN3"/>
    <property type="match status" value="1"/>
</dbReference>
<protein>
    <submittedName>
        <fullName evidence="6">Exo-poly-alpha-D-galacturonosidase</fullName>
        <ecNumber evidence="6">3.2.1.82</ecNumber>
    </submittedName>
</protein>
<comment type="similarity">
    <text evidence="1 4">Belongs to the glycosyl hydrolase 28 family.</text>
</comment>
<dbReference type="Gene3D" id="2.160.20.10">
    <property type="entry name" value="Single-stranded right-handed beta-helix, Pectin lyase-like"/>
    <property type="match status" value="1"/>
</dbReference>
<dbReference type="InterPro" id="IPR036116">
    <property type="entry name" value="FN3_sf"/>
</dbReference>
<dbReference type="Gene3D" id="2.60.40.10">
    <property type="entry name" value="Immunoglobulins"/>
    <property type="match status" value="1"/>
</dbReference>
<evidence type="ECO:0000259" key="5">
    <source>
        <dbReference type="PROSITE" id="PS50853"/>
    </source>
</evidence>
<dbReference type="Proteomes" id="UP000008084">
    <property type="component" value="Chromosome"/>
</dbReference>
<dbReference type="Pfam" id="PF00041">
    <property type="entry name" value="fn3"/>
    <property type="match status" value="1"/>
</dbReference>